<evidence type="ECO:0000313" key="7">
    <source>
        <dbReference type="Proteomes" id="UP000217265"/>
    </source>
</evidence>
<sequence length="372" mass="41159">MTSQTSSVPVPIMVTRSTLPPLEEYLGYIRQIWDTHCLTNNGPLVRELEQRLASYLASPHIWFVTNCTAALQIAIKALNLQGEIITTPFSYVATTSAVLWESCTPVFVDIRLGDLTIDPNLIEAAITPRTRAILATHVYGFPCDVAAISDIARRHNLKVIYDAAHTFGCRLDGRALATFGDVSCLSFHATKIFHTVEGGAIVINDDASLAERIRLTRAFGHHRDDHRHLGINGKNSEFHAAMGLCNLVHLDANLARHRRQHDNYSQLLSGTSVRIPRPESVNLEYNYAYFPVLLPTESAVERSLAALAALNIYPRRYFYPSLNRISYISGHPCPVSESAAEKVLCLPMSDLVTPELQEIIIGTLVAHARAPA</sequence>
<dbReference type="Proteomes" id="UP000217265">
    <property type="component" value="Chromosome"/>
</dbReference>
<organism evidence="6 7">
    <name type="scientific">Nibricoccus aquaticus</name>
    <dbReference type="NCBI Taxonomy" id="2576891"/>
    <lineage>
        <taxon>Bacteria</taxon>
        <taxon>Pseudomonadati</taxon>
        <taxon>Verrucomicrobiota</taxon>
        <taxon>Opitutia</taxon>
        <taxon>Opitutales</taxon>
        <taxon>Opitutaceae</taxon>
        <taxon>Nibricoccus</taxon>
    </lineage>
</organism>
<dbReference type="GO" id="GO:0000271">
    <property type="term" value="P:polysaccharide biosynthetic process"/>
    <property type="evidence" value="ECO:0007669"/>
    <property type="project" value="TreeGrafter"/>
</dbReference>
<dbReference type="Pfam" id="PF01041">
    <property type="entry name" value="DegT_DnrJ_EryC1"/>
    <property type="match status" value="1"/>
</dbReference>
<protein>
    <submittedName>
        <fullName evidence="6">Aminotransferase DegT</fullName>
    </submittedName>
</protein>
<keyword evidence="1 4" id="KW-0663">Pyridoxal phosphate</keyword>
<dbReference type="PIRSF" id="PIRSF000390">
    <property type="entry name" value="PLP_StrS"/>
    <property type="match status" value="1"/>
</dbReference>
<dbReference type="InterPro" id="IPR000653">
    <property type="entry name" value="DegT/StrS_aminotransferase"/>
</dbReference>
<dbReference type="AlphaFoldDB" id="A0A290Q8A5"/>
<accession>A0A290Q8A5</accession>
<dbReference type="CDD" id="cd00616">
    <property type="entry name" value="AHBA_syn"/>
    <property type="match status" value="1"/>
</dbReference>
<reference evidence="6 7" key="1">
    <citation type="submission" date="2017-09" db="EMBL/GenBank/DDBJ databases">
        <title>Complete genome sequence of Verrucomicrobial strain HZ-65, isolated from freshwater.</title>
        <authorList>
            <person name="Choi A."/>
        </authorList>
    </citation>
    <scope>NUCLEOTIDE SEQUENCE [LARGE SCALE GENOMIC DNA]</scope>
    <source>
        <strain evidence="6 7">HZ-65</strain>
    </source>
</reference>
<evidence type="ECO:0000256" key="3">
    <source>
        <dbReference type="PIRSR" id="PIRSR000390-1"/>
    </source>
</evidence>
<evidence type="ECO:0000256" key="2">
    <source>
        <dbReference type="ARBA" id="ARBA00037999"/>
    </source>
</evidence>
<keyword evidence="7" id="KW-1185">Reference proteome</keyword>
<name>A0A290Q8A5_9BACT</name>
<dbReference type="InterPro" id="IPR015424">
    <property type="entry name" value="PyrdxlP-dep_Trfase"/>
</dbReference>
<evidence type="ECO:0000256" key="1">
    <source>
        <dbReference type="ARBA" id="ARBA00022898"/>
    </source>
</evidence>
<dbReference type="PANTHER" id="PTHR30244">
    <property type="entry name" value="TRANSAMINASE"/>
    <property type="match status" value="1"/>
</dbReference>
<keyword evidence="6" id="KW-0032">Aminotransferase</keyword>
<dbReference type="GO" id="GO:0008483">
    <property type="term" value="F:transaminase activity"/>
    <property type="evidence" value="ECO:0007669"/>
    <property type="project" value="UniProtKB-KW"/>
</dbReference>
<dbReference type="OrthoDB" id="9810913at2"/>
<dbReference type="KEGG" id="vbh:CMV30_12660"/>
<dbReference type="SUPFAM" id="SSF53383">
    <property type="entry name" value="PLP-dependent transferases"/>
    <property type="match status" value="1"/>
</dbReference>
<keyword evidence="6" id="KW-0808">Transferase</keyword>
<dbReference type="PANTHER" id="PTHR30244:SF9">
    <property type="entry name" value="PROTEIN RV3402C"/>
    <property type="match status" value="1"/>
</dbReference>
<evidence type="ECO:0000313" key="6">
    <source>
        <dbReference type="EMBL" id="ATC64744.1"/>
    </source>
</evidence>
<dbReference type="Gene3D" id="3.40.640.10">
    <property type="entry name" value="Type I PLP-dependent aspartate aminotransferase-like (Major domain)"/>
    <property type="match status" value="1"/>
</dbReference>
<proteinExistence type="inferred from homology"/>
<feature type="active site" description="Proton acceptor" evidence="3">
    <location>
        <position position="191"/>
    </location>
</feature>
<dbReference type="InterPro" id="IPR015421">
    <property type="entry name" value="PyrdxlP-dep_Trfase_major"/>
</dbReference>
<comment type="similarity">
    <text evidence="2 5">Belongs to the DegT/DnrJ/EryC1 family.</text>
</comment>
<evidence type="ECO:0000256" key="4">
    <source>
        <dbReference type="PIRSR" id="PIRSR000390-2"/>
    </source>
</evidence>
<feature type="modified residue" description="N6-(pyridoxal phosphate)lysine" evidence="4">
    <location>
        <position position="191"/>
    </location>
</feature>
<evidence type="ECO:0000256" key="5">
    <source>
        <dbReference type="RuleBase" id="RU004508"/>
    </source>
</evidence>
<gene>
    <name evidence="6" type="ORF">CMV30_12660</name>
</gene>
<dbReference type="EMBL" id="CP023344">
    <property type="protein sequence ID" value="ATC64744.1"/>
    <property type="molecule type" value="Genomic_DNA"/>
</dbReference>
<dbReference type="GO" id="GO:0030170">
    <property type="term" value="F:pyridoxal phosphate binding"/>
    <property type="evidence" value="ECO:0007669"/>
    <property type="project" value="TreeGrafter"/>
</dbReference>